<reference evidence="2 3" key="1">
    <citation type="journal article" date="2019" name="Int. J. Syst. Evol. Microbiol.">
        <title>Faecalibacillus intestinalis gen. nov., sp. nov. and Faecalibacillus faecis sp. nov., isolated from human faeces.</title>
        <authorList>
            <person name="Seo B."/>
            <person name="Jeon K."/>
            <person name="Baek I."/>
            <person name="Lee Y.M."/>
            <person name="Baek K."/>
            <person name="Ko G."/>
        </authorList>
    </citation>
    <scope>NUCLEOTIDE SEQUENCE [LARGE SCALE GENOMIC DNA]</scope>
    <source>
        <strain evidence="2 3">SNUG30099</strain>
    </source>
</reference>
<dbReference type="SUPFAM" id="SSF102588">
    <property type="entry name" value="LmbE-like"/>
    <property type="match status" value="1"/>
</dbReference>
<dbReference type="InterPro" id="IPR024078">
    <property type="entry name" value="LmbE-like_dom_sf"/>
</dbReference>
<evidence type="ECO:0000313" key="2">
    <source>
        <dbReference type="EMBL" id="PST39386.1"/>
    </source>
</evidence>
<dbReference type="GO" id="GO:0016811">
    <property type="term" value="F:hydrolase activity, acting on carbon-nitrogen (but not peptide) bonds, in linear amides"/>
    <property type="evidence" value="ECO:0007669"/>
    <property type="project" value="TreeGrafter"/>
</dbReference>
<dbReference type="Gene3D" id="3.40.50.10320">
    <property type="entry name" value="LmbE-like"/>
    <property type="match status" value="1"/>
</dbReference>
<keyword evidence="1" id="KW-0175">Coiled coil</keyword>
<dbReference type="Proteomes" id="UP000240974">
    <property type="component" value="Unassembled WGS sequence"/>
</dbReference>
<keyword evidence="3" id="KW-1185">Reference proteome</keyword>
<name>A0A2T3FVR8_9FIRM</name>
<accession>A0A2T3FVR8</accession>
<dbReference type="InterPro" id="IPR003737">
    <property type="entry name" value="GlcNAc_PI_deacetylase-related"/>
</dbReference>
<evidence type="ECO:0008006" key="4">
    <source>
        <dbReference type="Google" id="ProtNLM"/>
    </source>
</evidence>
<dbReference type="PANTHER" id="PTHR12993">
    <property type="entry name" value="N-ACETYLGLUCOSAMINYL-PHOSPHATIDYLINOSITOL DE-N-ACETYLASE-RELATED"/>
    <property type="match status" value="1"/>
</dbReference>
<evidence type="ECO:0000313" key="3">
    <source>
        <dbReference type="Proteomes" id="UP000240974"/>
    </source>
</evidence>
<dbReference type="Pfam" id="PF02585">
    <property type="entry name" value="PIG-L"/>
    <property type="match status" value="1"/>
</dbReference>
<evidence type="ECO:0000256" key="1">
    <source>
        <dbReference type="SAM" id="Coils"/>
    </source>
</evidence>
<proteinExistence type="predicted"/>
<sequence>MYKEERKKYMENVLVIGAHPDDIELGCIGTVLKLKSAGKKIIYLVMTNGGNWEKKTYIDRLCETKNAVNSVNFDEVIIGNIKDGHLLHNPKTIDYLSNIIKKYEIDTVLCQYFKDSHQDHVNVGLSAISISSICENLLFYESLTSTEFIPNLFIDISDFEEQKKSLLRKYTSQIEKYKKRNQNLLSYIEAKDKLNGIKSCSNYSEGLMIYKMKG</sequence>
<gene>
    <name evidence="2" type="ORF">C7U54_11420</name>
</gene>
<comment type="caution">
    <text evidence="2">The sequence shown here is derived from an EMBL/GenBank/DDBJ whole genome shotgun (WGS) entry which is preliminary data.</text>
</comment>
<organism evidence="2 3">
    <name type="scientific">Faecalibacillus intestinalis</name>
    <dbReference type="NCBI Taxonomy" id="1982626"/>
    <lineage>
        <taxon>Bacteria</taxon>
        <taxon>Bacillati</taxon>
        <taxon>Bacillota</taxon>
        <taxon>Erysipelotrichia</taxon>
        <taxon>Erysipelotrichales</taxon>
        <taxon>Coprobacillaceae</taxon>
        <taxon>Faecalibacillus</taxon>
    </lineage>
</organism>
<dbReference type="EMBL" id="PYLQ01000019">
    <property type="protein sequence ID" value="PST39386.1"/>
    <property type="molecule type" value="Genomic_DNA"/>
</dbReference>
<dbReference type="AlphaFoldDB" id="A0A2T3FVR8"/>
<feature type="coiled-coil region" evidence="1">
    <location>
        <begin position="160"/>
        <end position="187"/>
    </location>
</feature>
<protein>
    <recommendedName>
        <fullName evidence="4">PIG-L family deacetylase</fullName>
    </recommendedName>
</protein>
<dbReference type="PANTHER" id="PTHR12993:SF11">
    <property type="entry name" value="N-ACETYLGLUCOSAMINYL-PHOSPHATIDYLINOSITOL DE-N-ACETYLASE"/>
    <property type="match status" value="1"/>
</dbReference>